<reference evidence="3" key="1">
    <citation type="submission" date="2022-10" db="EMBL/GenBank/DDBJ databases">
        <authorList>
            <person name="Yu W.X."/>
        </authorList>
    </citation>
    <scope>NUCLEOTIDE SEQUENCE</scope>
    <source>
        <strain evidence="3">D04</strain>
    </source>
</reference>
<dbReference type="AlphaFoldDB" id="A0AAE3SLT3"/>
<accession>A0AAE3SLT3</accession>
<dbReference type="PANTHER" id="PTHR46797:SF1">
    <property type="entry name" value="METHYLPHOSPHONATE SYNTHASE"/>
    <property type="match status" value="1"/>
</dbReference>
<dbReference type="InterPro" id="IPR010982">
    <property type="entry name" value="Lambda_DNA-bd_dom_sf"/>
</dbReference>
<dbReference type="Proteomes" id="UP001207408">
    <property type="component" value="Unassembled WGS sequence"/>
</dbReference>
<dbReference type="PROSITE" id="PS50943">
    <property type="entry name" value="HTH_CROC1"/>
    <property type="match status" value="1"/>
</dbReference>
<organism evidence="3 4">
    <name type="scientific">Plebeiibacterium marinum</name>
    <dbReference type="NCBI Taxonomy" id="2992111"/>
    <lineage>
        <taxon>Bacteria</taxon>
        <taxon>Pseudomonadati</taxon>
        <taxon>Bacteroidota</taxon>
        <taxon>Bacteroidia</taxon>
        <taxon>Marinilabiliales</taxon>
        <taxon>Marinilabiliaceae</taxon>
        <taxon>Plebeiibacterium</taxon>
    </lineage>
</organism>
<dbReference type="GO" id="GO:0005829">
    <property type="term" value="C:cytosol"/>
    <property type="evidence" value="ECO:0007669"/>
    <property type="project" value="TreeGrafter"/>
</dbReference>
<dbReference type="Gene3D" id="1.10.260.40">
    <property type="entry name" value="lambda repressor-like DNA-binding domains"/>
    <property type="match status" value="1"/>
</dbReference>
<dbReference type="InterPro" id="IPR001387">
    <property type="entry name" value="Cro/C1-type_HTH"/>
</dbReference>
<evidence type="ECO:0000313" key="3">
    <source>
        <dbReference type="EMBL" id="MCW3806830.1"/>
    </source>
</evidence>
<evidence type="ECO:0000313" key="4">
    <source>
        <dbReference type="Proteomes" id="UP001207408"/>
    </source>
</evidence>
<sequence length="108" mass="12612">MSILKKKERANNMKTKSWSEIKDNVYGKKGTERRDELERDFEAFKIGLLLRQAREEKHLTQTELAERVGKKRTYISRVENNSSNLTLKTLYDIVEKGLGGKVKIQIEL</sequence>
<dbReference type="Pfam" id="PF01381">
    <property type="entry name" value="HTH_3"/>
    <property type="match status" value="1"/>
</dbReference>
<keyword evidence="1" id="KW-0238">DNA-binding</keyword>
<dbReference type="SUPFAM" id="SSF47413">
    <property type="entry name" value="lambda repressor-like DNA-binding domains"/>
    <property type="match status" value="1"/>
</dbReference>
<dbReference type="CDD" id="cd00093">
    <property type="entry name" value="HTH_XRE"/>
    <property type="match status" value="1"/>
</dbReference>
<dbReference type="RefSeq" id="WP_301200642.1">
    <property type="nucleotide sequence ID" value="NZ_JAPDPI010000030.1"/>
</dbReference>
<dbReference type="PANTHER" id="PTHR46797">
    <property type="entry name" value="HTH-TYPE TRANSCRIPTIONAL REGULATOR"/>
    <property type="match status" value="1"/>
</dbReference>
<name>A0AAE3SLT3_9BACT</name>
<evidence type="ECO:0000259" key="2">
    <source>
        <dbReference type="PROSITE" id="PS50943"/>
    </source>
</evidence>
<dbReference type="InterPro" id="IPR050807">
    <property type="entry name" value="TransReg_Diox_bact_type"/>
</dbReference>
<keyword evidence="4" id="KW-1185">Reference proteome</keyword>
<protein>
    <submittedName>
        <fullName evidence="3">Helix-turn-helix domain-containing protein</fullName>
    </submittedName>
</protein>
<gene>
    <name evidence="3" type="ORF">OM074_14430</name>
</gene>
<comment type="caution">
    <text evidence="3">The sequence shown here is derived from an EMBL/GenBank/DDBJ whole genome shotgun (WGS) entry which is preliminary data.</text>
</comment>
<dbReference type="GO" id="GO:0003700">
    <property type="term" value="F:DNA-binding transcription factor activity"/>
    <property type="evidence" value="ECO:0007669"/>
    <property type="project" value="TreeGrafter"/>
</dbReference>
<evidence type="ECO:0000256" key="1">
    <source>
        <dbReference type="ARBA" id="ARBA00023125"/>
    </source>
</evidence>
<dbReference type="GO" id="GO:0003677">
    <property type="term" value="F:DNA binding"/>
    <property type="evidence" value="ECO:0007669"/>
    <property type="project" value="UniProtKB-KW"/>
</dbReference>
<proteinExistence type="predicted"/>
<dbReference type="SMART" id="SM00530">
    <property type="entry name" value="HTH_XRE"/>
    <property type="match status" value="1"/>
</dbReference>
<feature type="domain" description="HTH cro/C1-type" evidence="2">
    <location>
        <begin position="50"/>
        <end position="95"/>
    </location>
</feature>
<dbReference type="EMBL" id="JAPDPI010000030">
    <property type="protein sequence ID" value="MCW3806830.1"/>
    <property type="molecule type" value="Genomic_DNA"/>
</dbReference>